<feature type="region of interest" description="Disordered" evidence="1">
    <location>
        <begin position="1"/>
        <end position="22"/>
    </location>
</feature>
<evidence type="ECO:0000313" key="2">
    <source>
        <dbReference type="EMBL" id="RLQ86395.1"/>
    </source>
</evidence>
<dbReference type="Proteomes" id="UP000282460">
    <property type="component" value="Unassembled WGS sequence"/>
</dbReference>
<protein>
    <submittedName>
        <fullName evidence="2">Uncharacterized protein</fullName>
    </submittedName>
</protein>
<comment type="caution">
    <text evidence="2">The sequence shown here is derived from an EMBL/GenBank/DDBJ whole genome shotgun (WGS) entry which is preliminary data.</text>
</comment>
<evidence type="ECO:0000313" key="3">
    <source>
        <dbReference type="Proteomes" id="UP000282460"/>
    </source>
</evidence>
<organism evidence="2 3">
    <name type="scientific">Mycetocola zhadangensis</name>
    <dbReference type="NCBI Taxonomy" id="1164595"/>
    <lineage>
        <taxon>Bacteria</taxon>
        <taxon>Bacillati</taxon>
        <taxon>Actinomycetota</taxon>
        <taxon>Actinomycetes</taxon>
        <taxon>Micrococcales</taxon>
        <taxon>Microbacteriaceae</taxon>
        <taxon>Mycetocola</taxon>
    </lineage>
</organism>
<proteinExistence type="predicted"/>
<dbReference type="AlphaFoldDB" id="A0A3L7J7R2"/>
<accession>A0A3L7J7R2</accession>
<keyword evidence="3" id="KW-1185">Reference proteome</keyword>
<reference evidence="2 3" key="1">
    <citation type="submission" date="2018-10" db="EMBL/GenBank/DDBJ databases">
        <authorList>
            <person name="Li J."/>
        </authorList>
    </citation>
    <scope>NUCLEOTIDE SEQUENCE [LARGE SCALE GENOMIC DNA]</scope>
    <source>
        <strain evidence="2 3">ZD1-4</strain>
    </source>
</reference>
<gene>
    <name evidence="2" type="ORF">D9V28_06155</name>
</gene>
<sequence>MTGLARKPRPAAPGELGTVQQREVDKMSAQDSVSVGAVTTATFGAFRITTSSGAQYLLVNEAERPVLLTRTPSTREGAEVLPRDNVPVPVVDFDTVRVGEEATFRIQAEKRRAAPITRITTAVTELVQLL</sequence>
<evidence type="ECO:0000256" key="1">
    <source>
        <dbReference type="SAM" id="MobiDB-lite"/>
    </source>
</evidence>
<dbReference type="EMBL" id="RCWJ01000001">
    <property type="protein sequence ID" value="RLQ86395.1"/>
    <property type="molecule type" value="Genomic_DNA"/>
</dbReference>
<name>A0A3L7J7R2_9MICO</name>